<evidence type="ECO:0000256" key="1">
    <source>
        <dbReference type="SAM" id="MobiDB-lite"/>
    </source>
</evidence>
<feature type="region of interest" description="Disordered" evidence="1">
    <location>
        <begin position="1"/>
        <end position="33"/>
    </location>
</feature>
<evidence type="ECO:0000313" key="3">
    <source>
        <dbReference type="Proteomes" id="UP000184388"/>
    </source>
</evidence>
<organism evidence="2 3">
    <name type="scientific">Streptomyces yunnanensis</name>
    <dbReference type="NCBI Taxonomy" id="156453"/>
    <lineage>
        <taxon>Bacteria</taxon>
        <taxon>Bacillati</taxon>
        <taxon>Actinomycetota</taxon>
        <taxon>Actinomycetes</taxon>
        <taxon>Kitasatosporales</taxon>
        <taxon>Streptomycetaceae</taxon>
        <taxon>Streptomyces</taxon>
    </lineage>
</organism>
<dbReference type="EMBL" id="FRBK01000041">
    <property type="protein sequence ID" value="SHN33967.1"/>
    <property type="molecule type" value="Genomic_DNA"/>
</dbReference>
<reference evidence="3" key="1">
    <citation type="submission" date="2016-11" db="EMBL/GenBank/DDBJ databases">
        <authorList>
            <person name="Jaros S."/>
            <person name="Januszkiewicz K."/>
            <person name="Wedrychowicz H."/>
        </authorList>
    </citation>
    <scope>NUCLEOTIDE SEQUENCE [LARGE SCALE GENOMIC DNA]</scope>
    <source>
        <strain evidence="3">CGMCC 4.3555</strain>
    </source>
</reference>
<gene>
    <name evidence="2" type="ORF">SAMN05216268_14118</name>
</gene>
<evidence type="ECO:0000313" key="2">
    <source>
        <dbReference type="EMBL" id="SHN33967.1"/>
    </source>
</evidence>
<name>A0A9X8N9J1_9ACTN</name>
<protein>
    <submittedName>
        <fullName evidence="2">Uncharacterized protein</fullName>
    </submittedName>
</protein>
<accession>A0A9X8N9J1</accession>
<dbReference type="AlphaFoldDB" id="A0A9X8N9J1"/>
<sequence length="63" mass="6215">MATYSSNVAGRETADRASAGAGAGQEPTSGFNSCAACDTGLSRGSRMNGVAVPGRMNAGCTAW</sequence>
<comment type="caution">
    <text evidence="2">The sequence shown here is derived from an EMBL/GenBank/DDBJ whole genome shotgun (WGS) entry which is preliminary data.</text>
</comment>
<dbReference type="Proteomes" id="UP000184388">
    <property type="component" value="Unassembled WGS sequence"/>
</dbReference>
<proteinExistence type="predicted"/>